<dbReference type="Proteomes" id="UP000603904">
    <property type="component" value="Unassembled WGS sequence"/>
</dbReference>
<protein>
    <submittedName>
        <fullName evidence="2">Uncharacterized protein</fullName>
    </submittedName>
</protein>
<evidence type="ECO:0000313" key="2">
    <source>
        <dbReference type="EMBL" id="GIH41177.1"/>
    </source>
</evidence>
<name>A0ABQ4G284_9ACTN</name>
<accession>A0ABQ4G284</accession>
<evidence type="ECO:0000256" key="1">
    <source>
        <dbReference type="SAM" id="MobiDB-lite"/>
    </source>
</evidence>
<dbReference type="EMBL" id="BOOC01000020">
    <property type="protein sequence ID" value="GIH41177.1"/>
    <property type="molecule type" value="Genomic_DNA"/>
</dbReference>
<comment type="caution">
    <text evidence="2">The sequence shown here is derived from an EMBL/GenBank/DDBJ whole genome shotgun (WGS) entry which is preliminary data.</text>
</comment>
<evidence type="ECO:0000313" key="3">
    <source>
        <dbReference type="Proteomes" id="UP000603904"/>
    </source>
</evidence>
<proteinExistence type="predicted"/>
<reference evidence="2 3" key="1">
    <citation type="submission" date="2021-01" db="EMBL/GenBank/DDBJ databases">
        <title>Whole genome shotgun sequence of Microbispora corallina NBRC 16416.</title>
        <authorList>
            <person name="Komaki H."/>
            <person name="Tamura T."/>
        </authorList>
    </citation>
    <scope>NUCLEOTIDE SEQUENCE [LARGE SCALE GENOMIC DNA]</scope>
    <source>
        <strain evidence="2 3">NBRC 16416</strain>
    </source>
</reference>
<keyword evidence="3" id="KW-1185">Reference proteome</keyword>
<organism evidence="2 3">
    <name type="scientific">Microbispora corallina</name>
    <dbReference type="NCBI Taxonomy" id="83302"/>
    <lineage>
        <taxon>Bacteria</taxon>
        <taxon>Bacillati</taxon>
        <taxon>Actinomycetota</taxon>
        <taxon>Actinomycetes</taxon>
        <taxon>Streptosporangiales</taxon>
        <taxon>Streptosporangiaceae</taxon>
        <taxon>Microbispora</taxon>
    </lineage>
</organism>
<sequence>MTKNATAAAVPRNNTPIKGETRLSREKLACGRAGDGTQPGTQDPRLMDAILGKPAGMLLLGRNAVP</sequence>
<feature type="region of interest" description="Disordered" evidence="1">
    <location>
        <begin position="1"/>
        <end position="25"/>
    </location>
</feature>
<gene>
    <name evidence="2" type="ORF">Mco01_41770</name>
</gene>